<dbReference type="AlphaFoldDB" id="A0A1W1CL21"/>
<reference evidence="1" key="1">
    <citation type="submission" date="2016-10" db="EMBL/GenBank/DDBJ databases">
        <authorList>
            <person name="de Groot N.N."/>
        </authorList>
    </citation>
    <scope>NUCLEOTIDE SEQUENCE</scope>
</reference>
<sequence length="55" mass="6484">MFYGTYAYFTKLPDKTFLSKKIKMLMLTQSELDAIKNAKNKAVEEAFFNDDDFFD</sequence>
<name>A0A1W1CL21_9ZZZZ</name>
<protein>
    <submittedName>
        <fullName evidence="1">Uncharacterized protein</fullName>
    </submittedName>
</protein>
<organism evidence="1">
    <name type="scientific">hydrothermal vent metagenome</name>
    <dbReference type="NCBI Taxonomy" id="652676"/>
    <lineage>
        <taxon>unclassified sequences</taxon>
        <taxon>metagenomes</taxon>
        <taxon>ecological metagenomes</taxon>
    </lineage>
</organism>
<evidence type="ECO:0000313" key="1">
    <source>
        <dbReference type="EMBL" id="SFV66516.1"/>
    </source>
</evidence>
<gene>
    <name evidence="1" type="ORF">MNB_SV-13-1129</name>
</gene>
<accession>A0A1W1CL21</accession>
<proteinExistence type="predicted"/>
<dbReference type="EMBL" id="FPHM01000099">
    <property type="protein sequence ID" value="SFV66516.1"/>
    <property type="molecule type" value="Genomic_DNA"/>
</dbReference>